<dbReference type="GO" id="GO:0016787">
    <property type="term" value="F:hydrolase activity"/>
    <property type="evidence" value="ECO:0007669"/>
    <property type="project" value="UniProtKB-KW"/>
</dbReference>
<organism evidence="7">
    <name type="scientific">Leptocylindrus danicus</name>
    <dbReference type="NCBI Taxonomy" id="163516"/>
    <lineage>
        <taxon>Eukaryota</taxon>
        <taxon>Sar</taxon>
        <taxon>Stramenopiles</taxon>
        <taxon>Ochrophyta</taxon>
        <taxon>Bacillariophyta</taxon>
        <taxon>Coscinodiscophyceae</taxon>
        <taxon>Chaetocerotophycidae</taxon>
        <taxon>Leptocylindrales</taxon>
        <taxon>Leptocylindraceae</taxon>
        <taxon>Leptocylindrus</taxon>
    </lineage>
</organism>
<evidence type="ECO:0000256" key="2">
    <source>
        <dbReference type="ARBA" id="ARBA00022801"/>
    </source>
</evidence>
<dbReference type="InterPro" id="IPR027417">
    <property type="entry name" value="P-loop_NTPase"/>
</dbReference>
<sequence length="333" mass="39067">MHQRQKNFGRSLFQRLQANGFTVDMLKIQYRMHPDIAMFPSWQFYGNQLITSECVRDREQALWHHHDCFPPFLVWNLEQGRMVRNADGGIFNREEDSFILRKILRLFSQRFGQHPGIITIGIISFYNEQVGNIRNVVRELKLDTHPGFSIQVSSVDGFQGSEKDIIILSCVRSKMHKKCDRGVGFLNDHRRMNVAFTRARQSFWVVGNCNVLSKDNVWRSMLDCAYQRHLICSSEDFDHMMQRFNGTSYHQNDVRGHTFGSQRSYPHERRGYHPGNENGRQPDGHKHKISRSKKSTKRKTNRSDSSTNKSRKLQRNHGKFVEVQRHQSTETGK</sequence>
<protein>
    <recommendedName>
        <fullName evidence="6">DNA2/NAM7 helicase-like C-terminal domain-containing protein</fullName>
    </recommendedName>
</protein>
<feature type="region of interest" description="Disordered" evidence="5">
    <location>
        <begin position="249"/>
        <end position="333"/>
    </location>
</feature>
<dbReference type="PANTHER" id="PTHR10887:SF495">
    <property type="entry name" value="HELICASE SENATAXIN ISOFORM X1-RELATED"/>
    <property type="match status" value="1"/>
</dbReference>
<evidence type="ECO:0000259" key="6">
    <source>
        <dbReference type="Pfam" id="PF13087"/>
    </source>
</evidence>
<feature type="compositionally biased region" description="Basic residues" evidence="5">
    <location>
        <begin position="309"/>
        <end position="318"/>
    </location>
</feature>
<dbReference type="PANTHER" id="PTHR10887">
    <property type="entry name" value="DNA2/NAM7 HELICASE FAMILY"/>
    <property type="match status" value="1"/>
</dbReference>
<feature type="compositionally biased region" description="Basic and acidic residues" evidence="5">
    <location>
        <begin position="319"/>
        <end position="333"/>
    </location>
</feature>
<evidence type="ECO:0000256" key="4">
    <source>
        <dbReference type="ARBA" id="ARBA00022840"/>
    </source>
</evidence>
<dbReference type="GO" id="GO:0005694">
    <property type="term" value="C:chromosome"/>
    <property type="evidence" value="ECO:0007669"/>
    <property type="project" value="UniProtKB-ARBA"/>
</dbReference>
<keyword evidence="2" id="KW-0378">Hydrolase</keyword>
<evidence type="ECO:0000313" key="7">
    <source>
        <dbReference type="EMBL" id="CAD9562538.1"/>
    </source>
</evidence>
<dbReference type="GO" id="GO:0005524">
    <property type="term" value="F:ATP binding"/>
    <property type="evidence" value="ECO:0007669"/>
    <property type="project" value="UniProtKB-KW"/>
</dbReference>
<feature type="domain" description="DNA2/NAM7 helicase-like C-terminal" evidence="6">
    <location>
        <begin position="9"/>
        <end position="209"/>
    </location>
</feature>
<dbReference type="InterPro" id="IPR045055">
    <property type="entry name" value="DNA2/NAM7-like"/>
</dbReference>
<dbReference type="EMBL" id="HBGY01005821">
    <property type="protein sequence ID" value="CAD9562538.1"/>
    <property type="molecule type" value="Transcribed_RNA"/>
</dbReference>
<dbReference type="Pfam" id="PF13087">
    <property type="entry name" value="AAA_12"/>
    <property type="match status" value="1"/>
</dbReference>
<accession>A0A7S2K1Q7</accession>
<evidence type="ECO:0000256" key="5">
    <source>
        <dbReference type="SAM" id="MobiDB-lite"/>
    </source>
</evidence>
<dbReference type="AlphaFoldDB" id="A0A7S2K1Q7"/>
<evidence type="ECO:0000256" key="3">
    <source>
        <dbReference type="ARBA" id="ARBA00022806"/>
    </source>
</evidence>
<dbReference type="FunFam" id="3.40.50.300:FF:000326">
    <property type="entry name" value="P-loop containing nucleoside triphosphate hydrolase"/>
    <property type="match status" value="1"/>
</dbReference>
<proteinExistence type="predicted"/>
<dbReference type="GO" id="GO:0004386">
    <property type="term" value="F:helicase activity"/>
    <property type="evidence" value="ECO:0007669"/>
    <property type="project" value="UniProtKB-KW"/>
</dbReference>
<dbReference type="SUPFAM" id="SSF52540">
    <property type="entry name" value="P-loop containing nucleoside triphosphate hydrolases"/>
    <property type="match status" value="1"/>
</dbReference>
<dbReference type="Gene3D" id="3.40.50.300">
    <property type="entry name" value="P-loop containing nucleotide triphosphate hydrolases"/>
    <property type="match status" value="1"/>
</dbReference>
<dbReference type="InterPro" id="IPR041679">
    <property type="entry name" value="DNA2/NAM7-like_C"/>
</dbReference>
<dbReference type="InterPro" id="IPR047187">
    <property type="entry name" value="SF1_C_Upf1"/>
</dbReference>
<keyword evidence="4" id="KW-0067">ATP-binding</keyword>
<keyword evidence="3" id="KW-0347">Helicase</keyword>
<gene>
    <name evidence="7" type="ORF">LDAN0321_LOCUS3572</name>
</gene>
<feature type="compositionally biased region" description="Basic residues" evidence="5">
    <location>
        <begin position="285"/>
        <end position="300"/>
    </location>
</feature>
<reference evidence="7" key="1">
    <citation type="submission" date="2021-01" db="EMBL/GenBank/DDBJ databases">
        <authorList>
            <person name="Corre E."/>
            <person name="Pelletier E."/>
            <person name="Niang G."/>
            <person name="Scheremetjew M."/>
            <person name="Finn R."/>
            <person name="Kale V."/>
            <person name="Holt S."/>
            <person name="Cochrane G."/>
            <person name="Meng A."/>
            <person name="Brown T."/>
            <person name="Cohen L."/>
        </authorList>
    </citation>
    <scope>NUCLEOTIDE SEQUENCE</scope>
    <source>
        <strain evidence="7">B650</strain>
    </source>
</reference>
<name>A0A7S2K1Q7_9STRA</name>
<evidence type="ECO:0000256" key="1">
    <source>
        <dbReference type="ARBA" id="ARBA00022741"/>
    </source>
</evidence>
<dbReference type="CDD" id="cd18808">
    <property type="entry name" value="SF1_C_Upf1"/>
    <property type="match status" value="1"/>
</dbReference>
<keyword evidence="1" id="KW-0547">Nucleotide-binding</keyword>